<proteinExistence type="predicted"/>
<dbReference type="Pfam" id="PF07434">
    <property type="entry name" value="CblD"/>
    <property type="match status" value="1"/>
</dbReference>
<evidence type="ECO:0000313" key="4">
    <source>
        <dbReference type="Proteomes" id="UP000063236"/>
    </source>
</evidence>
<evidence type="ECO:0000256" key="1">
    <source>
        <dbReference type="SAM" id="SignalP"/>
    </source>
</evidence>
<dbReference type="Proteomes" id="UP000063236">
    <property type="component" value="Unassembled WGS sequence"/>
</dbReference>
<dbReference type="Gene3D" id="2.60.40.2520">
    <property type="entry name" value="CFA/I fimbrial subunit E, adhesin domain"/>
    <property type="match status" value="1"/>
</dbReference>
<evidence type="ECO:0000259" key="2">
    <source>
        <dbReference type="PROSITE" id="PS51065"/>
    </source>
</evidence>
<feature type="chain" id="PRO_5043587793" description="NHR domain-containing protein" evidence="1">
    <location>
        <begin position="40"/>
        <end position="394"/>
    </location>
</feature>
<dbReference type="Gene3D" id="2.60.40.2040">
    <property type="entry name" value="CFA/I fimbrial subunit E, pilin domain"/>
    <property type="match status" value="1"/>
</dbReference>
<keyword evidence="1" id="KW-0732">Signal</keyword>
<dbReference type="PROSITE" id="PS51065">
    <property type="entry name" value="NHR"/>
    <property type="match status" value="1"/>
</dbReference>
<sequence>MLNMNICLTIFRTLDRLRFHLCFVVVAAAMALYSGGAFADDGWIAPSDKHEIVDVEFDRSSPPADKYIWNKEIAVSWTTDHAQDTWVCLSETDPATGACATRPTTEDIFGNTTIPILFTERRSKMTAILTIYAYRTPWMFHKSTCGDGWAPENTALNSKRWDYYCGGNKPFGVGITAWLPGSEMAKIPSGGVWEANLKLRLLSVTWKLLANHSASITLTVTDRNNIEVYLPAFGSATPLVNLNLRSQPIPGQAGGRIDGRATLDVCLYDGHNANSDAYQVTLSDTVQTSGRAPELFSVVRDGGNASNSRDRVDYAVALTYNGERLSMRNGETVRLQGVNRAEVRQVRLPNIQTPVLCTPTPLELTTPAFNQIDKVSGHYTGTLRLVFTTPSSSL</sequence>
<dbReference type="AlphaFoldDB" id="A0AAW3PEY9"/>
<dbReference type="InterPro" id="IPR010888">
    <property type="entry name" value="CblD"/>
</dbReference>
<comment type="caution">
    <text evidence="3">The sequence shown here is derived from an EMBL/GenBank/DDBJ whole genome shotgun (WGS) entry which is preliminary data.</text>
</comment>
<gene>
    <name evidence="3" type="ORF">WL88_18785</name>
</gene>
<feature type="signal peptide" evidence="1">
    <location>
        <begin position="1"/>
        <end position="39"/>
    </location>
</feature>
<dbReference type="RefSeq" id="WP_060188948.1">
    <property type="nucleotide sequence ID" value="NZ_LPJS01000046.1"/>
</dbReference>
<organism evidence="3 4">
    <name type="scientific">Burkholderia diffusa</name>
    <dbReference type="NCBI Taxonomy" id="488732"/>
    <lineage>
        <taxon>Bacteria</taxon>
        <taxon>Pseudomonadati</taxon>
        <taxon>Pseudomonadota</taxon>
        <taxon>Betaproteobacteria</taxon>
        <taxon>Burkholderiales</taxon>
        <taxon>Burkholderiaceae</taxon>
        <taxon>Burkholderia</taxon>
        <taxon>Burkholderia cepacia complex</taxon>
    </lineage>
</organism>
<accession>A0AAW3PEY9</accession>
<feature type="domain" description="NHR" evidence="2">
    <location>
        <begin position="322"/>
        <end position="394"/>
    </location>
</feature>
<dbReference type="EMBL" id="LPJV01000036">
    <property type="protein sequence ID" value="KWF51932.1"/>
    <property type="molecule type" value="Genomic_DNA"/>
</dbReference>
<evidence type="ECO:0000313" key="3">
    <source>
        <dbReference type="EMBL" id="KWF51932.1"/>
    </source>
</evidence>
<dbReference type="InterPro" id="IPR006573">
    <property type="entry name" value="NHR_dom"/>
</dbReference>
<reference evidence="3 4" key="1">
    <citation type="submission" date="2015-11" db="EMBL/GenBank/DDBJ databases">
        <title>Expanding the genomic diversity of Burkholderia species for the development of highly accurate diagnostics.</title>
        <authorList>
            <person name="Sahl J."/>
            <person name="Keim P."/>
            <person name="Wagner D."/>
        </authorList>
    </citation>
    <scope>NUCLEOTIDE SEQUENCE [LARGE SCALE GENOMIC DNA]</scope>
    <source>
        <strain evidence="3 4">MSMB378WGS</strain>
    </source>
</reference>
<name>A0AAW3PEY9_9BURK</name>
<protein>
    <recommendedName>
        <fullName evidence="2">NHR domain-containing protein</fullName>
    </recommendedName>
</protein>
<dbReference type="InterPro" id="IPR043037">
    <property type="entry name" value="CfaE_adhesin"/>
</dbReference>